<dbReference type="Proteomes" id="UP000179059">
    <property type="component" value="Unassembled WGS sequence"/>
</dbReference>
<protein>
    <recommendedName>
        <fullName evidence="1">THIF-type NAD/FAD binding fold domain-containing protein</fullName>
    </recommendedName>
</protein>
<dbReference type="InterPro" id="IPR000594">
    <property type="entry name" value="ThiF_NAD_FAD-bd"/>
</dbReference>
<dbReference type="GO" id="GO:0061503">
    <property type="term" value="F:tRNA threonylcarbamoyladenosine dehydratase"/>
    <property type="evidence" value="ECO:0007669"/>
    <property type="project" value="TreeGrafter"/>
</dbReference>
<dbReference type="InterPro" id="IPR045886">
    <property type="entry name" value="ThiF/MoeB/HesA"/>
</dbReference>
<comment type="caution">
    <text evidence="2">The sequence shown here is derived from an EMBL/GenBank/DDBJ whole genome shotgun (WGS) entry which is preliminary data.</text>
</comment>
<dbReference type="GO" id="GO:0061504">
    <property type="term" value="P:cyclic threonylcarbamoyladenosine biosynthetic process"/>
    <property type="evidence" value="ECO:0007669"/>
    <property type="project" value="TreeGrafter"/>
</dbReference>
<organism evidence="2 3">
    <name type="scientific">Candidatus Liptonbacteria bacterium RIFCSPHIGHO2_01_FULL_57_28</name>
    <dbReference type="NCBI Taxonomy" id="1798647"/>
    <lineage>
        <taxon>Bacteria</taxon>
        <taxon>Candidatus Liptoniibacteriota</taxon>
    </lineage>
</organism>
<evidence type="ECO:0000313" key="2">
    <source>
        <dbReference type="EMBL" id="OGY98706.1"/>
    </source>
</evidence>
<dbReference type="STRING" id="1798647.A2855_00495"/>
<dbReference type="SUPFAM" id="SSF69572">
    <property type="entry name" value="Activating enzymes of the ubiquitin-like proteins"/>
    <property type="match status" value="1"/>
</dbReference>
<dbReference type="PANTHER" id="PTHR43267">
    <property type="entry name" value="TRNA THREONYLCARBAMOYLADENOSINE DEHYDRATASE"/>
    <property type="match status" value="1"/>
</dbReference>
<dbReference type="InterPro" id="IPR035985">
    <property type="entry name" value="Ubiquitin-activating_enz"/>
</dbReference>
<reference evidence="2 3" key="1">
    <citation type="journal article" date="2016" name="Nat. Commun.">
        <title>Thousands of microbial genomes shed light on interconnected biogeochemical processes in an aquifer system.</title>
        <authorList>
            <person name="Anantharaman K."/>
            <person name="Brown C.T."/>
            <person name="Hug L.A."/>
            <person name="Sharon I."/>
            <person name="Castelle C.J."/>
            <person name="Probst A.J."/>
            <person name="Thomas B.C."/>
            <person name="Singh A."/>
            <person name="Wilkins M.J."/>
            <person name="Karaoz U."/>
            <person name="Brodie E.L."/>
            <person name="Williams K.H."/>
            <person name="Hubbard S.S."/>
            <person name="Banfield J.F."/>
        </authorList>
    </citation>
    <scope>NUCLEOTIDE SEQUENCE [LARGE SCALE GENOMIC DNA]</scope>
</reference>
<evidence type="ECO:0000313" key="3">
    <source>
        <dbReference type="Proteomes" id="UP000179059"/>
    </source>
</evidence>
<dbReference type="AlphaFoldDB" id="A0A1G2CBV9"/>
<name>A0A1G2CBV9_9BACT</name>
<dbReference type="PANTHER" id="PTHR43267:SF1">
    <property type="entry name" value="TRNA THREONYLCARBAMOYLADENOSINE DEHYDRATASE"/>
    <property type="match status" value="1"/>
</dbReference>
<proteinExistence type="predicted"/>
<gene>
    <name evidence="2" type="ORF">A2855_00495</name>
</gene>
<feature type="domain" description="THIF-type NAD/FAD binding fold" evidence="1">
    <location>
        <begin position="37"/>
        <end position="200"/>
    </location>
</feature>
<sequence>MRVIECQNLPHQAEPGVAYRLKPMPRGLAFYAERVDRNVGWVTAAEQEILRCSTVAVAGCGGMGGVAAELLLRMGIGEIRVADPELFDVSNIHRQIASGLDTLGTSKALATARRLRAIADDTTLAVYPQGVTPETVESFVRGADLVLDEVEAWAVFPRVVLHRESRDQGVDVINCNSIGAGTRLFLFTPDSDTMEQCLKLSHEKALAFHESMLTGTATSDAKRRVGKTVIRGLLPELPEYMWRDSGMSTELNLKRRLLDEGKAMILASNPYGAASFMVTHAVFHLLRHSGVARDIVRPVPMPGYLYRDDLLGSMKVCRARWY</sequence>
<dbReference type="Pfam" id="PF00899">
    <property type="entry name" value="ThiF"/>
    <property type="match status" value="1"/>
</dbReference>
<dbReference type="Gene3D" id="3.40.50.720">
    <property type="entry name" value="NAD(P)-binding Rossmann-like Domain"/>
    <property type="match status" value="1"/>
</dbReference>
<evidence type="ECO:0000259" key="1">
    <source>
        <dbReference type="Pfam" id="PF00899"/>
    </source>
</evidence>
<dbReference type="EMBL" id="MHKX01000003">
    <property type="protein sequence ID" value="OGY98706.1"/>
    <property type="molecule type" value="Genomic_DNA"/>
</dbReference>
<accession>A0A1G2CBV9</accession>
<dbReference type="GO" id="GO:0008641">
    <property type="term" value="F:ubiquitin-like modifier activating enzyme activity"/>
    <property type="evidence" value="ECO:0007669"/>
    <property type="project" value="InterPro"/>
</dbReference>